<organism evidence="11">
    <name type="scientific">Drosophila grimshawi</name>
    <name type="common">Hawaiian fruit fly</name>
    <name type="synonym">Idiomyia grimshawi</name>
    <dbReference type="NCBI Taxonomy" id="7222"/>
    <lineage>
        <taxon>Eukaryota</taxon>
        <taxon>Metazoa</taxon>
        <taxon>Ecdysozoa</taxon>
        <taxon>Arthropoda</taxon>
        <taxon>Hexapoda</taxon>
        <taxon>Insecta</taxon>
        <taxon>Pterygota</taxon>
        <taxon>Neoptera</taxon>
        <taxon>Endopterygota</taxon>
        <taxon>Diptera</taxon>
        <taxon>Brachycera</taxon>
        <taxon>Muscomorpha</taxon>
        <taxon>Ephydroidea</taxon>
        <taxon>Drosophilidae</taxon>
        <taxon>Drosophila</taxon>
        <taxon>Hawaiian Drosophila</taxon>
    </lineage>
</organism>
<dbReference type="AlphaFoldDB" id="B4J5S6"/>
<dbReference type="EMBL" id="CH929353">
    <property type="protein sequence ID" value="EDW04334.1"/>
    <property type="molecule type" value="Genomic_DNA"/>
</dbReference>
<dbReference type="InterPro" id="IPR013172">
    <property type="entry name" value="Bomanin"/>
</dbReference>
<keyword evidence="3" id="KW-0964">Secreted</keyword>
<evidence type="ECO:0000256" key="3">
    <source>
        <dbReference type="ARBA" id="ARBA00022525"/>
    </source>
</evidence>
<evidence type="ECO:0000313" key="10">
    <source>
        <dbReference type="EMBL" id="EDW04334.1"/>
    </source>
</evidence>
<proteinExistence type="inferred from homology"/>
<dbReference type="InParanoid" id="B4J5S6"/>
<evidence type="ECO:0000256" key="1">
    <source>
        <dbReference type="ARBA" id="ARBA00004613"/>
    </source>
</evidence>
<evidence type="ECO:0000256" key="6">
    <source>
        <dbReference type="ARBA" id="ARBA00022859"/>
    </source>
</evidence>
<dbReference type="KEGG" id="dgr:6559729"/>
<keyword evidence="7" id="KW-1015">Disulfide bond</keyword>
<evidence type="ECO:0000313" key="9">
    <source>
        <dbReference type="EMBL" id="EDW01852.1"/>
    </source>
</evidence>
<dbReference type="Pfam" id="PF08194">
    <property type="entry name" value="DIM"/>
    <property type="match status" value="1"/>
</dbReference>
<dbReference type="GeneID" id="6559729"/>
<dbReference type="GO" id="GO:0045087">
    <property type="term" value="P:innate immune response"/>
    <property type="evidence" value="ECO:0007669"/>
    <property type="project" value="UniProtKB-KW"/>
</dbReference>
<keyword evidence="11" id="KW-1185">Reference proteome</keyword>
<keyword evidence="4" id="KW-0399">Innate immunity</keyword>
<evidence type="ECO:0000313" key="11">
    <source>
        <dbReference type="Proteomes" id="UP000001070"/>
    </source>
</evidence>
<evidence type="ECO:0000256" key="7">
    <source>
        <dbReference type="ARBA" id="ARBA00023157"/>
    </source>
</evidence>
<keyword evidence="6" id="KW-0391">Immunity</keyword>
<sequence>MKWLSIAFVLGLLAFASADPLRGGDVIINGHCVSCNVHGG</sequence>
<dbReference type="Proteomes" id="UP000001070">
    <property type="component" value="Unassembled WGS sequence"/>
</dbReference>
<dbReference type="EMBL" id="CH916367">
    <property type="protein sequence ID" value="EDW01852.1"/>
    <property type="molecule type" value="Genomic_DNA"/>
</dbReference>
<protein>
    <submittedName>
        <fullName evidence="10">GH13934</fullName>
    </submittedName>
    <submittedName>
        <fullName evidence="9">GH21665</fullName>
    </submittedName>
</protein>
<dbReference type="HOGENOM" id="CLU_204809_0_0_1"/>
<gene>
    <name evidence="9" type="primary">Dgri\GH21665</name>
    <name evidence="10" type="synonym">Dgri\GH13934</name>
    <name evidence="10" type="ORF">Dgri_GH13934</name>
    <name evidence="9" type="ORF">Dgri_GH21665</name>
    <name evidence="9" type="ORF">GH13934</name>
    <name evidence="9" type="ORF">GH21665</name>
</gene>
<evidence type="ECO:0000256" key="4">
    <source>
        <dbReference type="ARBA" id="ARBA00022588"/>
    </source>
</evidence>
<feature type="chain" id="PRO_5014298717" evidence="8">
    <location>
        <begin position="19"/>
        <end position="40"/>
    </location>
</feature>
<feature type="signal peptide" evidence="8">
    <location>
        <begin position="1"/>
        <end position="18"/>
    </location>
</feature>
<keyword evidence="5 8" id="KW-0732">Signal</keyword>
<name>B4J5S6_DROGR</name>
<evidence type="ECO:0000256" key="8">
    <source>
        <dbReference type="SAM" id="SignalP"/>
    </source>
</evidence>
<dbReference type="OrthoDB" id="7809842at2759"/>
<reference evidence="9 11" key="1">
    <citation type="journal article" date="2007" name="Nature">
        <title>Evolution of genes and genomes on the Drosophila phylogeny.</title>
        <authorList>
            <consortium name="Drosophila 12 Genomes Consortium"/>
            <person name="Clark A.G."/>
            <person name="Eisen M.B."/>
            <person name="Smith D.R."/>
            <person name="Bergman C.M."/>
            <person name="Oliver B."/>
            <person name="Markow T.A."/>
            <person name="Kaufman T.C."/>
            <person name="Kellis M."/>
            <person name="Gelbart W."/>
            <person name="Iyer V.N."/>
            <person name="Pollard D.A."/>
            <person name="Sackton T.B."/>
            <person name="Larracuente A.M."/>
            <person name="Singh N.D."/>
            <person name="Abad J.P."/>
            <person name="Abt D.N."/>
            <person name="Adryan B."/>
            <person name="Aguade M."/>
            <person name="Akashi H."/>
            <person name="Anderson W.W."/>
            <person name="Aquadro C.F."/>
            <person name="Ardell D.H."/>
            <person name="Arguello R."/>
            <person name="Artieri C.G."/>
            <person name="Barbash D.A."/>
            <person name="Barker D."/>
            <person name="Barsanti P."/>
            <person name="Batterham P."/>
            <person name="Batzoglou S."/>
            <person name="Begun D."/>
            <person name="Bhutkar A."/>
            <person name="Blanco E."/>
            <person name="Bosak S.A."/>
            <person name="Bradley R.K."/>
            <person name="Brand A.D."/>
            <person name="Brent M.R."/>
            <person name="Brooks A.N."/>
            <person name="Brown R.H."/>
            <person name="Butlin R.K."/>
            <person name="Caggese C."/>
            <person name="Calvi B.R."/>
            <person name="Bernardo de Carvalho A."/>
            <person name="Caspi A."/>
            <person name="Castrezana S."/>
            <person name="Celniker S.E."/>
            <person name="Chang J.L."/>
            <person name="Chapple C."/>
            <person name="Chatterji S."/>
            <person name="Chinwalla A."/>
            <person name="Civetta A."/>
            <person name="Clifton S.W."/>
            <person name="Comeron J.M."/>
            <person name="Costello J.C."/>
            <person name="Coyne J.A."/>
            <person name="Daub J."/>
            <person name="David R.G."/>
            <person name="Delcher A.L."/>
            <person name="Delehaunty K."/>
            <person name="Do C.B."/>
            <person name="Ebling H."/>
            <person name="Edwards K."/>
            <person name="Eickbush T."/>
            <person name="Evans J.D."/>
            <person name="Filipski A."/>
            <person name="Findeiss S."/>
            <person name="Freyhult E."/>
            <person name="Fulton L."/>
            <person name="Fulton R."/>
            <person name="Garcia A.C."/>
            <person name="Gardiner A."/>
            <person name="Garfield D.A."/>
            <person name="Garvin B.E."/>
            <person name="Gibson G."/>
            <person name="Gilbert D."/>
            <person name="Gnerre S."/>
            <person name="Godfrey J."/>
            <person name="Good R."/>
            <person name="Gotea V."/>
            <person name="Gravely B."/>
            <person name="Greenberg A.J."/>
            <person name="Griffiths-Jones S."/>
            <person name="Gross S."/>
            <person name="Guigo R."/>
            <person name="Gustafson E.A."/>
            <person name="Haerty W."/>
            <person name="Hahn M.W."/>
            <person name="Halligan D.L."/>
            <person name="Halpern A.L."/>
            <person name="Halter G.M."/>
            <person name="Han M.V."/>
            <person name="Heger A."/>
            <person name="Hillier L."/>
            <person name="Hinrichs A.S."/>
            <person name="Holmes I."/>
            <person name="Hoskins R.A."/>
            <person name="Hubisz M.J."/>
            <person name="Hultmark D."/>
            <person name="Huntley M.A."/>
            <person name="Jaffe D.B."/>
            <person name="Jagadeeshan S."/>
            <person name="Jeck W.R."/>
            <person name="Johnson J."/>
            <person name="Jones C.D."/>
            <person name="Jordan W.C."/>
            <person name="Karpen G.H."/>
            <person name="Kataoka E."/>
            <person name="Keightley P.D."/>
            <person name="Kheradpour P."/>
            <person name="Kirkness E.F."/>
            <person name="Koerich L.B."/>
            <person name="Kristiansen K."/>
            <person name="Kudrna D."/>
            <person name="Kulathinal R.J."/>
            <person name="Kumar S."/>
            <person name="Kwok R."/>
            <person name="Lander E."/>
            <person name="Langley C.H."/>
            <person name="Lapoint R."/>
            <person name="Lazzaro B.P."/>
            <person name="Lee S.J."/>
            <person name="Levesque L."/>
            <person name="Li R."/>
            <person name="Lin C.F."/>
            <person name="Lin M.F."/>
            <person name="Lindblad-Toh K."/>
            <person name="Llopart A."/>
            <person name="Long M."/>
            <person name="Low L."/>
            <person name="Lozovsky E."/>
            <person name="Lu J."/>
            <person name="Luo M."/>
            <person name="Machado C.A."/>
            <person name="Makalowski W."/>
            <person name="Marzo M."/>
            <person name="Matsuda M."/>
            <person name="Matzkin L."/>
            <person name="McAllister B."/>
            <person name="McBride C.S."/>
            <person name="McKernan B."/>
            <person name="McKernan K."/>
            <person name="Mendez-Lago M."/>
            <person name="Minx P."/>
            <person name="Mollenhauer M.U."/>
            <person name="Montooth K."/>
            <person name="Mount S.M."/>
            <person name="Mu X."/>
            <person name="Myers E."/>
            <person name="Negre B."/>
            <person name="Newfeld S."/>
            <person name="Nielsen R."/>
            <person name="Noor M.A."/>
            <person name="O'Grady P."/>
            <person name="Pachter L."/>
            <person name="Papaceit M."/>
            <person name="Parisi M.J."/>
            <person name="Parisi M."/>
            <person name="Parts L."/>
            <person name="Pedersen J.S."/>
            <person name="Pesole G."/>
            <person name="Phillippy A.M."/>
            <person name="Ponting C.P."/>
            <person name="Pop M."/>
            <person name="Porcelli D."/>
            <person name="Powell J.R."/>
            <person name="Prohaska S."/>
            <person name="Pruitt K."/>
            <person name="Puig M."/>
            <person name="Quesneville H."/>
            <person name="Ram K.R."/>
            <person name="Rand D."/>
            <person name="Rasmussen M.D."/>
            <person name="Reed L.K."/>
            <person name="Reenan R."/>
            <person name="Reily A."/>
            <person name="Remington K.A."/>
            <person name="Rieger T.T."/>
            <person name="Ritchie M.G."/>
            <person name="Robin C."/>
            <person name="Rogers Y.H."/>
            <person name="Rohde C."/>
            <person name="Rozas J."/>
            <person name="Rubenfield M.J."/>
            <person name="Ruiz A."/>
            <person name="Russo S."/>
            <person name="Salzberg S.L."/>
            <person name="Sanchez-Gracia A."/>
            <person name="Saranga D.J."/>
            <person name="Sato H."/>
            <person name="Schaeffer S.W."/>
            <person name="Schatz M.C."/>
            <person name="Schlenke T."/>
            <person name="Schwartz R."/>
            <person name="Segarra C."/>
            <person name="Singh R.S."/>
            <person name="Sirot L."/>
            <person name="Sirota M."/>
            <person name="Sisneros N.B."/>
            <person name="Smith C.D."/>
            <person name="Smith T.F."/>
            <person name="Spieth J."/>
            <person name="Stage D.E."/>
            <person name="Stark A."/>
            <person name="Stephan W."/>
            <person name="Strausberg R.L."/>
            <person name="Strempel S."/>
            <person name="Sturgill D."/>
            <person name="Sutton G."/>
            <person name="Sutton G.G."/>
            <person name="Tao W."/>
            <person name="Teichmann S."/>
            <person name="Tobari Y.N."/>
            <person name="Tomimura Y."/>
            <person name="Tsolas J.M."/>
            <person name="Valente V.L."/>
            <person name="Venter E."/>
            <person name="Venter J.C."/>
            <person name="Vicario S."/>
            <person name="Vieira F.G."/>
            <person name="Vilella A.J."/>
            <person name="Villasante A."/>
            <person name="Walenz B."/>
            <person name="Wang J."/>
            <person name="Wasserman M."/>
            <person name="Watts T."/>
            <person name="Wilson D."/>
            <person name="Wilson R.K."/>
            <person name="Wing R.A."/>
            <person name="Wolfner M.F."/>
            <person name="Wong A."/>
            <person name="Wong G.K."/>
            <person name="Wu C.I."/>
            <person name="Wu G."/>
            <person name="Yamamoto D."/>
            <person name="Yang H.P."/>
            <person name="Yang S.P."/>
            <person name="Yorke J.A."/>
            <person name="Yoshida K."/>
            <person name="Zdobnov E."/>
            <person name="Zhang P."/>
            <person name="Zhang Y."/>
            <person name="Zimin A.V."/>
            <person name="Baldwin J."/>
            <person name="Abdouelleil A."/>
            <person name="Abdulkadir J."/>
            <person name="Abebe A."/>
            <person name="Abera B."/>
            <person name="Abreu J."/>
            <person name="Acer S.C."/>
            <person name="Aftuck L."/>
            <person name="Alexander A."/>
            <person name="An P."/>
            <person name="Anderson E."/>
            <person name="Anderson S."/>
            <person name="Arachi H."/>
            <person name="Azer M."/>
            <person name="Bachantsang P."/>
            <person name="Barry A."/>
            <person name="Bayul T."/>
            <person name="Berlin A."/>
            <person name="Bessette D."/>
            <person name="Bloom T."/>
            <person name="Blye J."/>
            <person name="Boguslavskiy L."/>
            <person name="Bonnet C."/>
            <person name="Boukhgalter B."/>
            <person name="Bourzgui I."/>
            <person name="Brown A."/>
            <person name="Cahill P."/>
            <person name="Channer S."/>
            <person name="Cheshatsang Y."/>
            <person name="Chuda L."/>
            <person name="Citroen M."/>
            <person name="Collymore A."/>
            <person name="Cooke P."/>
            <person name="Costello M."/>
            <person name="D'Aco K."/>
            <person name="Daza R."/>
            <person name="De Haan G."/>
            <person name="DeGray S."/>
            <person name="DeMaso C."/>
            <person name="Dhargay N."/>
            <person name="Dooley K."/>
            <person name="Dooley E."/>
            <person name="Doricent M."/>
            <person name="Dorje P."/>
            <person name="Dorjee K."/>
            <person name="Dupes A."/>
            <person name="Elong R."/>
            <person name="Falk J."/>
            <person name="Farina A."/>
            <person name="Faro S."/>
            <person name="Ferguson D."/>
            <person name="Fisher S."/>
            <person name="Foley C.D."/>
            <person name="Franke A."/>
            <person name="Friedrich D."/>
            <person name="Gadbois L."/>
            <person name="Gearin G."/>
            <person name="Gearin C.R."/>
            <person name="Giannoukos G."/>
            <person name="Goode T."/>
            <person name="Graham J."/>
            <person name="Grandbois E."/>
            <person name="Grewal S."/>
            <person name="Gyaltsen K."/>
            <person name="Hafez N."/>
            <person name="Hagos B."/>
            <person name="Hall J."/>
            <person name="Henson C."/>
            <person name="Hollinger A."/>
            <person name="Honan T."/>
            <person name="Huard M.D."/>
            <person name="Hughes L."/>
            <person name="Hurhula B."/>
            <person name="Husby M.E."/>
            <person name="Kamat A."/>
            <person name="Kanga B."/>
            <person name="Kashin S."/>
            <person name="Khazanovich D."/>
            <person name="Kisner P."/>
            <person name="Lance K."/>
            <person name="Lara M."/>
            <person name="Lee W."/>
            <person name="Lennon N."/>
            <person name="Letendre F."/>
            <person name="LeVine R."/>
            <person name="Lipovsky A."/>
            <person name="Liu X."/>
            <person name="Liu J."/>
            <person name="Liu S."/>
            <person name="Lokyitsang T."/>
            <person name="Lokyitsang Y."/>
            <person name="Lubonja R."/>
            <person name="Lui A."/>
            <person name="MacDonald P."/>
            <person name="Magnisalis V."/>
            <person name="Maru K."/>
            <person name="Matthews C."/>
            <person name="McCusker W."/>
            <person name="McDonough S."/>
            <person name="Mehta T."/>
            <person name="Meldrim J."/>
            <person name="Meneus L."/>
            <person name="Mihai O."/>
            <person name="Mihalev A."/>
            <person name="Mihova T."/>
            <person name="Mittelman R."/>
            <person name="Mlenga V."/>
            <person name="Montmayeur A."/>
            <person name="Mulrain L."/>
            <person name="Navidi A."/>
            <person name="Naylor J."/>
            <person name="Negash T."/>
            <person name="Nguyen T."/>
            <person name="Nguyen N."/>
            <person name="Nicol R."/>
            <person name="Norbu C."/>
            <person name="Norbu N."/>
            <person name="Novod N."/>
            <person name="O'Neill B."/>
            <person name="Osman S."/>
            <person name="Markiewicz E."/>
            <person name="Oyono O.L."/>
            <person name="Patti C."/>
            <person name="Phunkhang P."/>
            <person name="Pierre F."/>
            <person name="Priest M."/>
            <person name="Raghuraman S."/>
            <person name="Rege F."/>
            <person name="Reyes R."/>
            <person name="Rise C."/>
            <person name="Rogov P."/>
            <person name="Ross K."/>
            <person name="Ryan E."/>
            <person name="Settipalli S."/>
            <person name="Shea T."/>
            <person name="Sherpa N."/>
            <person name="Shi L."/>
            <person name="Shih D."/>
            <person name="Sparrow T."/>
            <person name="Spaulding J."/>
            <person name="Stalker J."/>
            <person name="Stange-Thomann N."/>
            <person name="Stavropoulos S."/>
            <person name="Stone C."/>
            <person name="Strader C."/>
            <person name="Tesfaye S."/>
            <person name="Thomson T."/>
            <person name="Thoulutsang Y."/>
            <person name="Thoulutsang D."/>
            <person name="Topham K."/>
            <person name="Topping I."/>
            <person name="Tsamla T."/>
            <person name="Vassiliev H."/>
            <person name="Vo A."/>
            <person name="Wangchuk T."/>
            <person name="Wangdi T."/>
            <person name="Weiand M."/>
            <person name="Wilkinson J."/>
            <person name="Wilson A."/>
            <person name="Yadav S."/>
            <person name="Young G."/>
            <person name="Yu Q."/>
            <person name="Zembek L."/>
            <person name="Zhong D."/>
            <person name="Zimmer A."/>
            <person name="Zwirko Z."/>
            <person name="Jaffe D.B."/>
            <person name="Alvarez P."/>
            <person name="Brockman W."/>
            <person name="Butler J."/>
            <person name="Chin C."/>
            <person name="Gnerre S."/>
            <person name="Grabherr M."/>
            <person name="Kleber M."/>
            <person name="Mauceli E."/>
            <person name="MacCallum I."/>
        </authorList>
    </citation>
    <scope>NUCLEOTIDE SEQUENCE [LARGE SCALE GENOMIC DNA]</scope>
    <source>
        <strain evidence="9">TSC#15287-2541.00</strain>
        <strain evidence="11">Tucson 15287-2541.00</strain>
    </source>
</reference>
<evidence type="ECO:0000256" key="5">
    <source>
        <dbReference type="ARBA" id="ARBA00022729"/>
    </source>
</evidence>
<comment type="similarity">
    <text evidence="2">Belongs to the bomanin family.</text>
</comment>
<dbReference type="GO" id="GO:0005576">
    <property type="term" value="C:extracellular region"/>
    <property type="evidence" value="ECO:0007669"/>
    <property type="project" value="UniProtKB-SubCell"/>
</dbReference>
<accession>B4J5S6</accession>
<comment type="subcellular location">
    <subcellularLocation>
        <location evidence="1">Secreted</location>
    </subcellularLocation>
</comment>
<reference evidence="9" key="3">
    <citation type="submission" date="2008-06" db="EMBL/GenBank/DDBJ databases">
        <authorList>
            <consortium name="FlyBase"/>
        </authorList>
    </citation>
    <scope>NUCLEOTIDE SEQUENCE</scope>
    <source>
        <strain evidence="9">TSC#15287-2541.00</strain>
    </source>
</reference>
<reference evidence="9" key="2">
    <citation type="journal article" date="2008" name="Bioinformatics">
        <title>Assembly reconciliation.</title>
        <authorList>
            <person name="Zimin A.V."/>
            <person name="Smith D.R."/>
            <person name="Sutton G."/>
            <person name="Yorke J.A."/>
        </authorList>
    </citation>
    <scope>NUCLEOTIDE SEQUENCE</scope>
    <source>
        <strain evidence="9">TSC#15287-2541.00</strain>
    </source>
</reference>
<evidence type="ECO:0000256" key="2">
    <source>
        <dbReference type="ARBA" id="ARBA00005379"/>
    </source>
</evidence>